<evidence type="ECO:0000313" key="5">
    <source>
        <dbReference type="Proteomes" id="UP000002217"/>
    </source>
</evidence>
<dbReference type="InterPro" id="IPR051465">
    <property type="entry name" value="Cell_Envelope_Struct_Comp"/>
</dbReference>
<dbReference type="PANTHER" id="PTHR43308">
    <property type="entry name" value="OUTER MEMBRANE PROTEIN ALPHA-RELATED"/>
    <property type="match status" value="1"/>
</dbReference>
<name>C8W5K1_DESAS</name>
<keyword evidence="5" id="KW-1185">Reference proteome</keyword>
<evidence type="ECO:0000313" key="4">
    <source>
        <dbReference type="EMBL" id="ACV64001.1"/>
    </source>
</evidence>
<evidence type="ECO:0000256" key="2">
    <source>
        <dbReference type="SAM" id="Phobius"/>
    </source>
</evidence>
<evidence type="ECO:0000256" key="1">
    <source>
        <dbReference type="ARBA" id="ARBA00022737"/>
    </source>
</evidence>
<keyword evidence="2" id="KW-1133">Transmembrane helix</keyword>
<dbReference type="OrthoDB" id="9809781at2"/>
<feature type="transmembrane region" description="Helical" evidence="2">
    <location>
        <begin position="7"/>
        <end position="31"/>
    </location>
</feature>
<keyword evidence="1" id="KW-0677">Repeat</keyword>
<dbReference type="STRING" id="485916.Dtox_3267"/>
<keyword evidence="2" id="KW-0472">Membrane</keyword>
<dbReference type="Proteomes" id="UP000002217">
    <property type="component" value="Chromosome"/>
</dbReference>
<dbReference type="KEGG" id="dae:Dtox_3267"/>
<protein>
    <submittedName>
        <fullName evidence="4">S-layer domain protein</fullName>
    </submittedName>
</protein>
<evidence type="ECO:0000259" key="3">
    <source>
        <dbReference type="PROSITE" id="PS51272"/>
    </source>
</evidence>
<reference evidence="4 5" key="1">
    <citation type="journal article" date="2009" name="Stand. Genomic Sci.">
        <title>Complete genome sequence of Desulfotomaculum acetoxidans type strain (5575).</title>
        <authorList>
            <person name="Spring S."/>
            <person name="Lapidus A."/>
            <person name="Schroder M."/>
            <person name="Gleim D."/>
            <person name="Sims D."/>
            <person name="Meincke L."/>
            <person name="Glavina Del Rio T."/>
            <person name="Tice H."/>
            <person name="Copeland A."/>
            <person name="Cheng J.F."/>
            <person name="Lucas S."/>
            <person name="Chen F."/>
            <person name="Nolan M."/>
            <person name="Bruce D."/>
            <person name="Goodwin L."/>
            <person name="Pitluck S."/>
            <person name="Ivanova N."/>
            <person name="Mavromatis K."/>
            <person name="Mikhailova N."/>
            <person name="Pati A."/>
            <person name="Chen A."/>
            <person name="Palaniappan K."/>
            <person name="Land M."/>
            <person name="Hauser L."/>
            <person name="Chang Y.J."/>
            <person name="Jeffries C.D."/>
            <person name="Chain P."/>
            <person name="Saunders E."/>
            <person name="Brettin T."/>
            <person name="Detter J.C."/>
            <person name="Goker M."/>
            <person name="Bristow J."/>
            <person name="Eisen J.A."/>
            <person name="Markowitz V."/>
            <person name="Hugenholtz P."/>
            <person name="Kyrpides N.C."/>
            <person name="Klenk H.P."/>
            <person name="Han C."/>
        </authorList>
    </citation>
    <scope>NUCLEOTIDE SEQUENCE [LARGE SCALE GENOMIC DNA]</scope>
    <source>
        <strain evidence="5">ATCC 49208 / DSM 771 / VKM B-1644</strain>
    </source>
</reference>
<dbReference type="InterPro" id="IPR001119">
    <property type="entry name" value="SLH_dom"/>
</dbReference>
<dbReference type="RefSeq" id="WP_015758693.1">
    <property type="nucleotide sequence ID" value="NC_013216.1"/>
</dbReference>
<keyword evidence="2" id="KW-0812">Transmembrane</keyword>
<feature type="domain" description="SLH" evidence="3">
    <location>
        <begin position="37"/>
        <end position="100"/>
    </location>
</feature>
<accession>C8W5K1</accession>
<dbReference type="HOGENOM" id="CLU_1419424_0_0_9"/>
<dbReference type="eggNOG" id="COG1404">
    <property type="taxonomic scope" value="Bacteria"/>
</dbReference>
<sequence>MKKMLQLYFSIACIGIIIGIVIATHGSMVAIGKNKTKTNEHNYDYYGHWAEKYIEEAMVMGVVNGYPDGSFKPDEPVTRAVFAVMLSKIINNIEKKENQVPLNKFNDYDDIPVWARIGLQKAIDYNFLYAYPDNTIRPMELLNQSDIYKIIPKEKIPKEIFKNSTDAVVTRAEACVIISTFRFSKLYTKIPVATSVSKEDASDRIVYIRVP</sequence>
<dbReference type="AlphaFoldDB" id="C8W5K1"/>
<organism evidence="4 5">
    <name type="scientific">Desulfofarcimen acetoxidans (strain ATCC 49208 / DSM 771 / KCTC 5769 / VKM B-1644 / 5575)</name>
    <name type="common">Desulfotomaculum acetoxidans</name>
    <dbReference type="NCBI Taxonomy" id="485916"/>
    <lineage>
        <taxon>Bacteria</taxon>
        <taxon>Bacillati</taxon>
        <taxon>Bacillota</taxon>
        <taxon>Clostridia</taxon>
        <taxon>Eubacteriales</taxon>
        <taxon>Peptococcaceae</taxon>
        <taxon>Desulfofarcimen</taxon>
    </lineage>
</organism>
<dbReference type="PANTHER" id="PTHR43308:SF5">
    <property type="entry name" value="S-LAYER PROTEIN _ PEPTIDOGLYCAN ENDO-BETA-N-ACETYLGLUCOSAMINIDASE"/>
    <property type="match status" value="1"/>
</dbReference>
<gene>
    <name evidence="4" type="ordered locus">Dtox_3267</name>
</gene>
<dbReference type="Pfam" id="PF00395">
    <property type="entry name" value="SLH"/>
    <property type="match status" value="1"/>
</dbReference>
<proteinExistence type="predicted"/>
<dbReference type="EMBL" id="CP001720">
    <property type="protein sequence ID" value="ACV64001.1"/>
    <property type="molecule type" value="Genomic_DNA"/>
</dbReference>
<dbReference type="PROSITE" id="PS51272">
    <property type="entry name" value="SLH"/>
    <property type="match status" value="1"/>
</dbReference>